<gene>
    <name evidence="1" type="ORF">KDM87_14535</name>
</gene>
<dbReference type="Proteomes" id="UP000682982">
    <property type="component" value="Unassembled WGS sequence"/>
</dbReference>
<accession>A0ABS5H5K9</accession>
<keyword evidence="2" id="KW-1185">Reference proteome</keyword>
<organism evidence="1 2">
    <name type="scientific">Undibacterium rivi</name>
    <dbReference type="NCBI Taxonomy" id="2828729"/>
    <lineage>
        <taxon>Bacteria</taxon>
        <taxon>Pseudomonadati</taxon>
        <taxon>Pseudomonadota</taxon>
        <taxon>Betaproteobacteria</taxon>
        <taxon>Burkholderiales</taxon>
        <taxon>Oxalobacteraceae</taxon>
        <taxon>Undibacterium</taxon>
    </lineage>
</organism>
<dbReference type="RefSeq" id="WP_212679748.1">
    <property type="nucleotide sequence ID" value="NZ_JAGSPK010000005.1"/>
</dbReference>
<proteinExistence type="predicted"/>
<sequence>MARQPAQHEIKGGKSPRQKVWEQMRTNADRFTQVQIVRGCKVSEDTVKDYVKALLKAGFIAVIDSEPVGTMCKRNVYSLIKDNGIEAPRVSKNGVVVTHGGVNEAMWGTLRRVLKGQTFNYRELASFSSTNSQEVSEETAKSYVFMLAGAKYLECVKPAVLGRRAQPARYRFRPEMDTGSRAPMIQRTKQVYDPNRNEVMWVEEKGAEDEDL</sequence>
<evidence type="ECO:0000313" key="1">
    <source>
        <dbReference type="EMBL" id="MBR7793812.1"/>
    </source>
</evidence>
<reference evidence="1 2" key="1">
    <citation type="submission" date="2021-04" db="EMBL/GenBank/DDBJ databases">
        <title>novel species isolated from subtropical streams in China.</title>
        <authorList>
            <person name="Lu H."/>
        </authorList>
    </citation>
    <scope>NUCLEOTIDE SEQUENCE [LARGE SCALE GENOMIC DNA]</scope>
    <source>
        <strain evidence="1 2">FT147W</strain>
    </source>
</reference>
<dbReference type="EMBL" id="JAGSPK010000005">
    <property type="protein sequence ID" value="MBR7793812.1"/>
    <property type="molecule type" value="Genomic_DNA"/>
</dbReference>
<protein>
    <recommendedName>
        <fullName evidence="3">DNA-binding protein</fullName>
    </recommendedName>
</protein>
<name>A0ABS5H5K9_9BURK</name>
<evidence type="ECO:0008006" key="3">
    <source>
        <dbReference type="Google" id="ProtNLM"/>
    </source>
</evidence>
<comment type="caution">
    <text evidence="1">The sequence shown here is derived from an EMBL/GenBank/DDBJ whole genome shotgun (WGS) entry which is preliminary data.</text>
</comment>
<evidence type="ECO:0000313" key="2">
    <source>
        <dbReference type="Proteomes" id="UP000682982"/>
    </source>
</evidence>